<dbReference type="InterPro" id="IPR003593">
    <property type="entry name" value="AAA+_ATPase"/>
</dbReference>
<feature type="domain" description="AAA+ ATPase" evidence="5">
    <location>
        <begin position="245"/>
        <end position="371"/>
    </location>
</feature>
<organism evidence="6 7">
    <name type="scientific">Lacisediminihabitans changchengi</name>
    <dbReference type="NCBI Taxonomy" id="2787634"/>
    <lineage>
        <taxon>Bacteria</taxon>
        <taxon>Bacillati</taxon>
        <taxon>Actinomycetota</taxon>
        <taxon>Actinomycetes</taxon>
        <taxon>Micrococcales</taxon>
        <taxon>Microbacteriaceae</taxon>
        <taxon>Lacisediminihabitans</taxon>
    </lineage>
</organism>
<keyword evidence="7" id="KW-1185">Reference proteome</keyword>
<evidence type="ECO:0000256" key="1">
    <source>
        <dbReference type="ARBA" id="ARBA00006914"/>
    </source>
</evidence>
<dbReference type="SUPFAM" id="SSF52540">
    <property type="entry name" value="P-loop containing nucleoside triphosphate hydrolases"/>
    <property type="match status" value="1"/>
</dbReference>
<evidence type="ECO:0000313" key="6">
    <source>
        <dbReference type="EMBL" id="MBK4348326.1"/>
    </source>
</evidence>
<dbReference type="EMBL" id="JAEPES010000004">
    <property type="protein sequence ID" value="MBK4348326.1"/>
    <property type="molecule type" value="Genomic_DNA"/>
</dbReference>
<dbReference type="GO" id="GO:0005524">
    <property type="term" value="F:ATP binding"/>
    <property type="evidence" value="ECO:0007669"/>
    <property type="project" value="UniProtKB-KW"/>
</dbReference>
<dbReference type="InterPro" id="IPR003959">
    <property type="entry name" value="ATPase_AAA_core"/>
</dbReference>
<sequence length="489" mass="52459">MSTSNREFVETFQRFLTEVIGSAQRDNETTPLGQIANDFLGSDTVTLPIVQHSFPPHRLVDADLALAELGSRGGESLIGVSGGQQREHSSFAELLNSGFSRFAAGPVDYVSIPDGPDSTRRVVAFGMHRILFEGIPVVVLQRAAQPQFGRELALVEVLAADPAVSSRFIEELSRLMLSLSVLRGQVLSFSAGDFHNHAAGATFLRRPEVPAEDVVLTAGTLDAIVRHVVGIGEQRERLRAAGQHLKRGVLLYGPPGTGKTLTVRHLLSRTQGTTVILLTGSSIQFITVAAELARAMQPAIVVLEDVDLVAEHRGLHGPQPLLFAVLDALDGLDGDADITFILTTNRVEVLERALAERPGRVDLSVEIPLPDADARRRLFARYAHGLPFSAAAIATSADRAAGTTGSFAKELVRRAVLLAAEEDREPGDADLESALDDLLSDQTHLAQVMARNTEGADDHSSSHHEVTGTYAPPSGQPYLSRLTISSDPS</sequence>
<accession>A0A934SMX3</accession>
<dbReference type="SMART" id="SM00382">
    <property type="entry name" value="AAA"/>
    <property type="match status" value="1"/>
</dbReference>
<keyword evidence="2" id="KW-0547">Nucleotide-binding</keyword>
<dbReference type="CDD" id="cd19481">
    <property type="entry name" value="RecA-like_protease"/>
    <property type="match status" value="1"/>
</dbReference>
<evidence type="ECO:0000256" key="3">
    <source>
        <dbReference type="ARBA" id="ARBA00022840"/>
    </source>
</evidence>
<dbReference type="AlphaFoldDB" id="A0A934SMX3"/>
<comment type="similarity">
    <text evidence="1">Belongs to the AAA ATPase family.</text>
</comment>
<dbReference type="PANTHER" id="PTHR23073">
    <property type="entry name" value="26S PROTEASOME REGULATORY SUBUNIT"/>
    <property type="match status" value="1"/>
</dbReference>
<dbReference type="GO" id="GO:0016887">
    <property type="term" value="F:ATP hydrolysis activity"/>
    <property type="evidence" value="ECO:0007669"/>
    <property type="project" value="InterPro"/>
</dbReference>
<dbReference type="InterPro" id="IPR027417">
    <property type="entry name" value="P-loop_NTPase"/>
</dbReference>
<dbReference type="Gene3D" id="3.40.50.300">
    <property type="entry name" value="P-loop containing nucleotide triphosphate hydrolases"/>
    <property type="match status" value="1"/>
</dbReference>
<gene>
    <name evidence="6" type="ORF">IV501_11835</name>
</gene>
<protein>
    <submittedName>
        <fullName evidence="6">ATP-binding protein</fullName>
    </submittedName>
</protein>
<comment type="caution">
    <text evidence="6">The sequence shown here is derived from an EMBL/GenBank/DDBJ whole genome shotgun (WGS) entry which is preliminary data.</text>
</comment>
<dbReference type="Proteomes" id="UP000636458">
    <property type="component" value="Unassembled WGS sequence"/>
</dbReference>
<dbReference type="InterPro" id="IPR050221">
    <property type="entry name" value="26S_Proteasome_ATPase"/>
</dbReference>
<dbReference type="RefSeq" id="WP_200556543.1">
    <property type="nucleotide sequence ID" value="NZ_JAEPES010000004.1"/>
</dbReference>
<dbReference type="Pfam" id="PF00004">
    <property type="entry name" value="AAA"/>
    <property type="match status" value="1"/>
</dbReference>
<feature type="compositionally biased region" description="Basic and acidic residues" evidence="4">
    <location>
        <begin position="454"/>
        <end position="466"/>
    </location>
</feature>
<keyword evidence="3 6" id="KW-0067">ATP-binding</keyword>
<feature type="region of interest" description="Disordered" evidence="4">
    <location>
        <begin position="450"/>
        <end position="489"/>
    </location>
</feature>
<evidence type="ECO:0000256" key="4">
    <source>
        <dbReference type="SAM" id="MobiDB-lite"/>
    </source>
</evidence>
<reference evidence="6" key="1">
    <citation type="submission" date="2021-01" db="EMBL/GenBank/DDBJ databases">
        <title>Lacisediminihabitans sp. nov. strain G11-30, isolated from Antarctic Soil.</title>
        <authorList>
            <person name="Li J."/>
        </authorList>
    </citation>
    <scope>NUCLEOTIDE SEQUENCE</scope>
    <source>
        <strain evidence="6">G11-30</strain>
    </source>
</reference>
<proteinExistence type="inferred from homology"/>
<evidence type="ECO:0000259" key="5">
    <source>
        <dbReference type="SMART" id="SM00382"/>
    </source>
</evidence>
<name>A0A934SMX3_9MICO</name>
<dbReference type="Gene3D" id="1.10.8.60">
    <property type="match status" value="1"/>
</dbReference>
<evidence type="ECO:0000256" key="2">
    <source>
        <dbReference type="ARBA" id="ARBA00022741"/>
    </source>
</evidence>
<evidence type="ECO:0000313" key="7">
    <source>
        <dbReference type="Proteomes" id="UP000636458"/>
    </source>
</evidence>